<dbReference type="OrthoDB" id="269872at2759"/>
<feature type="domain" description="Methyltransferase small" evidence="6">
    <location>
        <begin position="136"/>
        <end position="224"/>
    </location>
</feature>
<evidence type="ECO:0000256" key="4">
    <source>
        <dbReference type="ARBA" id="ARBA00022691"/>
    </source>
</evidence>
<dbReference type="CDD" id="cd02440">
    <property type="entry name" value="AdoMet_MTases"/>
    <property type="match status" value="1"/>
</dbReference>
<dbReference type="GO" id="GO:0032259">
    <property type="term" value="P:methylation"/>
    <property type="evidence" value="ECO:0007669"/>
    <property type="project" value="UniProtKB-KW"/>
</dbReference>
<dbReference type="GO" id="GO:0003676">
    <property type="term" value="F:nucleic acid binding"/>
    <property type="evidence" value="ECO:0007669"/>
    <property type="project" value="InterPro"/>
</dbReference>
<name>A0A9W8G479_9FUNG</name>
<evidence type="ECO:0000256" key="5">
    <source>
        <dbReference type="ARBA" id="ARBA00048391"/>
    </source>
</evidence>
<evidence type="ECO:0000256" key="3">
    <source>
        <dbReference type="ARBA" id="ARBA00022679"/>
    </source>
</evidence>
<dbReference type="Proteomes" id="UP001151518">
    <property type="component" value="Unassembled WGS sequence"/>
</dbReference>
<accession>A0A9W8G479</accession>
<dbReference type="InterPro" id="IPR029063">
    <property type="entry name" value="SAM-dependent_MTases_sf"/>
</dbReference>
<dbReference type="NCBIfam" id="TIGR00536">
    <property type="entry name" value="hemK_fam"/>
    <property type="match status" value="1"/>
</dbReference>
<dbReference type="InterPro" id="IPR004556">
    <property type="entry name" value="HemK-like"/>
</dbReference>
<dbReference type="Pfam" id="PF05175">
    <property type="entry name" value="MTS"/>
    <property type="match status" value="1"/>
</dbReference>
<evidence type="ECO:0000313" key="7">
    <source>
        <dbReference type="EMBL" id="KAJ2672909.1"/>
    </source>
</evidence>
<organism evidence="7 8">
    <name type="scientific">Coemansia spiralis</name>
    <dbReference type="NCBI Taxonomy" id="417178"/>
    <lineage>
        <taxon>Eukaryota</taxon>
        <taxon>Fungi</taxon>
        <taxon>Fungi incertae sedis</taxon>
        <taxon>Zoopagomycota</taxon>
        <taxon>Kickxellomycotina</taxon>
        <taxon>Kickxellomycetes</taxon>
        <taxon>Kickxellales</taxon>
        <taxon>Kickxellaceae</taxon>
        <taxon>Coemansia</taxon>
    </lineage>
</organism>
<evidence type="ECO:0000313" key="8">
    <source>
        <dbReference type="Proteomes" id="UP001151518"/>
    </source>
</evidence>
<dbReference type="AlphaFoldDB" id="A0A9W8G479"/>
<dbReference type="GO" id="GO:0102559">
    <property type="term" value="F:peptide chain release factor N(5)-glutamine methyltransferase activity"/>
    <property type="evidence" value="ECO:0007669"/>
    <property type="project" value="UniProtKB-EC"/>
</dbReference>
<keyword evidence="2" id="KW-0489">Methyltransferase</keyword>
<evidence type="ECO:0000256" key="1">
    <source>
        <dbReference type="ARBA" id="ARBA00012771"/>
    </source>
</evidence>
<protein>
    <recommendedName>
        <fullName evidence="1">peptide chain release factor N(5)-glutamine methyltransferase</fullName>
        <ecNumber evidence="1">2.1.1.297</ecNumber>
    </recommendedName>
</protein>
<dbReference type="InterPro" id="IPR050320">
    <property type="entry name" value="N5-glutamine_MTase"/>
</dbReference>
<sequence>MPRSPANSTLGPLLHKLTQKLGDQQAKNELRWMVDHVRTKLTHPAAHPTIHKAARVWRDQPADKAERMRLTQVQWAWLRQAVRDRAHDKPLQYILGKQAFGRATIFTRPPVLIPRWETEEWVLRLARMIGDSGEKALRVVDMCSGSGCVALALKLELGGLVDVLGVDVSEAAVALALENRKANHAGGVRFKRLDLASREACAELTKEGPWDMIVANPPYVTPQEYVELDPSVRDWEDKRALVPDSDDPMGFIRRLAELASEVSCHTLPSCLPRLVVEIGGSHQVEATQQAMHDNGLNATEVWKDMAGTDRVVLGYSKPK</sequence>
<keyword evidence="3" id="KW-0808">Transferase</keyword>
<dbReference type="InterPro" id="IPR002052">
    <property type="entry name" value="DNA_methylase_N6_adenine_CS"/>
</dbReference>
<dbReference type="Gene3D" id="1.10.8.10">
    <property type="entry name" value="DNA helicase RuvA subunit, C-terminal domain"/>
    <property type="match status" value="1"/>
</dbReference>
<comment type="caution">
    <text evidence="7">The sequence shown here is derived from an EMBL/GenBank/DDBJ whole genome shotgun (WGS) entry which is preliminary data.</text>
</comment>
<dbReference type="GO" id="GO:0005739">
    <property type="term" value="C:mitochondrion"/>
    <property type="evidence" value="ECO:0007669"/>
    <property type="project" value="TreeGrafter"/>
</dbReference>
<evidence type="ECO:0000259" key="6">
    <source>
        <dbReference type="Pfam" id="PF05175"/>
    </source>
</evidence>
<dbReference type="PANTHER" id="PTHR18895">
    <property type="entry name" value="HEMK METHYLTRANSFERASE"/>
    <property type="match status" value="1"/>
</dbReference>
<dbReference type="InterPro" id="IPR007848">
    <property type="entry name" value="Small_mtfrase_dom"/>
</dbReference>
<dbReference type="EC" id="2.1.1.297" evidence="1"/>
<reference evidence="7" key="1">
    <citation type="submission" date="2022-07" db="EMBL/GenBank/DDBJ databases">
        <title>Phylogenomic reconstructions and comparative analyses of Kickxellomycotina fungi.</title>
        <authorList>
            <person name="Reynolds N.K."/>
            <person name="Stajich J.E."/>
            <person name="Barry K."/>
            <person name="Grigoriev I.V."/>
            <person name="Crous P."/>
            <person name="Smith M.E."/>
        </authorList>
    </citation>
    <scope>NUCLEOTIDE SEQUENCE</scope>
    <source>
        <strain evidence="7">NRRL 3115</strain>
    </source>
</reference>
<proteinExistence type="predicted"/>
<gene>
    <name evidence="7" type="ORF">GGI25_004890</name>
</gene>
<dbReference type="EMBL" id="JANBTW010000074">
    <property type="protein sequence ID" value="KAJ2672909.1"/>
    <property type="molecule type" value="Genomic_DNA"/>
</dbReference>
<comment type="catalytic activity">
    <reaction evidence="5">
        <text>L-glutaminyl-[peptide chain release factor] + S-adenosyl-L-methionine = N(5)-methyl-L-glutaminyl-[peptide chain release factor] + S-adenosyl-L-homocysteine + H(+)</text>
        <dbReference type="Rhea" id="RHEA:42896"/>
        <dbReference type="Rhea" id="RHEA-COMP:10271"/>
        <dbReference type="Rhea" id="RHEA-COMP:10272"/>
        <dbReference type="ChEBI" id="CHEBI:15378"/>
        <dbReference type="ChEBI" id="CHEBI:30011"/>
        <dbReference type="ChEBI" id="CHEBI:57856"/>
        <dbReference type="ChEBI" id="CHEBI:59789"/>
        <dbReference type="ChEBI" id="CHEBI:61891"/>
        <dbReference type="EC" id="2.1.1.297"/>
    </reaction>
</comment>
<dbReference type="Gene3D" id="3.40.50.150">
    <property type="entry name" value="Vaccinia Virus protein VP39"/>
    <property type="match status" value="1"/>
</dbReference>
<keyword evidence="4" id="KW-0949">S-adenosyl-L-methionine</keyword>
<evidence type="ECO:0000256" key="2">
    <source>
        <dbReference type="ARBA" id="ARBA00022603"/>
    </source>
</evidence>
<dbReference type="PROSITE" id="PS00092">
    <property type="entry name" value="N6_MTASE"/>
    <property type="match status" value="1"/>
</dbReference>
<dbReference type="PANTHER" id="PTHR18895:SF74">
    <property type="entry name" value="MTRF1L RELEASE FACTOR GLUTAMINE METHYLTRANSFERASE"/>
    <property type="match status" value="1"/>
</dbReference>
<dbReference type="SUPFAM" id="SSF53335">
    <property type="entry name" value="S-adenosyl-L-methionine-dependent methyltransferases"/>
    <property type="match status" value="1"/>
</dbReference>